<sequence>MGWNENYCVAHRGWSAKAPENTLAAIRLAMSEPYVQWLEVDVQLSKDGVPVIIHDFSLERTTNGRGLVREKTFAELRELDAGSWFSKTYAGESIPTLEEVLNATVGRLRLNIELKTVGDMYPGLEEKVIDHVYRYTLQHDVCLTSFEPKVVQRLKKLAPQLRVGLIYESPSEDYVGICRALGADFLSLDYKWFNQRNTAELYHHGIGMMAWTCNHTKDIIHTASLHPDLMICTNYPDRWREALGEGKS</sequence>
<dbReference type="GO" id="GO:0006629">
    <property type="term" value="P:lipid metabolic process"/>
    <property type="evidence" value="ECO:0007669"/>
    <property type="project" value="InterPro"/>
</dbReference>
<dbReference type="OrthoDB" id="384721at2"/>
<dbReference type="RefSeq" id="WP_078496831.1">
    <property type="nucleotide sequence ID" value="NZ_MSZX01000001.1"/>
</dbReference>
<dbReference type="Pfam" id="PF03009">
    <property type="entry name" value="GDPD"/>
    <property type="match status" value="1"/>
</dbReference>
<protein>
    <submittedName>
        <fullName evidence="2">Glycerophosphodiester phosphodiesterase</fullName>
    </submittedName>
</protein>
<comment type="caution">
    <text evidence="2">The sequence shown here is derived from an EMBL/GenBank/DDBJ whole genome shotgun (WGS) entry which is preliminary data.</text>
</comment>
<dbReference type="PROSITE" id="PS51704">
    <property type="entry name" value="GP_PDE"/>
    <property type="match status" value="1"/>
</dbReference>
<keyword evidence="3" id="KW-1185">Reference proteome</keyword>
<gene>
    <name evidence="2" type="ORF">BVG16_01845</name>
</gene>
<dbReference type="InterPro" id="IPR030395">
    <property type="entry name" value="GP_PDE_dom"/>
</dbReference>
<reference evidence="2 3" key="1">
    <citation type="submission" date="2017-01" db="EMBL/GenBank/DDBJ databases">
        <title>Genome analysis of Paenibacillus selenitrireducens ES3-24.</title>
        <authorList>
            <person name="Xu D."/>
            <person name="Yao R."/>
            <person name="Zheng S."/>
        </authorList>
    </citation>
    <scope>NUCLEOTIDE SEQUENCE [LARGE SCALE GENOMIC DNA]</scope>
    <source>
        <strain evidence="2 3">ES3-24</strain>
    </source>
</reference>
<dbReference type="PANTHER" id="PTHR46211">
    <property type="entry name" value="GLYCEROPHOSPHORYL DIESTER PHOSPHODIESTERASE"/>
    <property type="match status" value="1"/>
</dbReference>
<dbReference type="Proteomes" id="UP000190188">
    <property type="component" value="Unassembled WGS sequence"/>
</dbReference>
<evidence type="ECO:0000259" key="1">
    <source>
        <dbReference type="PROSITE" id="PS51704"/>
    </source>
</evidence>
<dbReference type="AlphaFoldDB" id="A0A1T2XMS2"/>
<dbReference type="STRING" id="1324314.BVG16_01845"/>
<feature type="domain" description="GP-PDE" evidence="1">
    <location>
        <begin position="6"/>
        <end position="243"/>
    </location>
</feature>
<dbReference type="InterPro" id="IPR017946">
    <property type="entry name" value="PLC-like_Pdiesterase_TIM-brl"/>
</dbReference>
<name>A0A1T2XMS2_9BACL</name>
<dbReference type="PANTHER" id="PTHR46211:SF1">
    <property type="entry name" value="GLYCEROPHOSPHODIESTER PHOSPHODIESTERASE, CYTOPLASMIC"/>
    <property type="match status" value="1"/>
</dbReference>
<dbReference type="Gene3D" id="3.20.20.190">
    <property type="entry name" value="Phosphatidylinositol (PI) phosphodiesterase"/>
    <property type="match status" value="1"/>
</dbReference>
<organism evidence="2 3">
    <name type="scientific">Paenibacillus selenitireducens</name>
    <dbReference type="NCBI Taxonomy" id="1324314"/>
    <lineage>
        <taxon>Bacteria</taxon>
        <taxon>Bacillati</taxon>
        <taxon>Bacillota</taxon>
        <taxon>Bacilli</taxon>
        <taxon>Bacillales</taxon>
        <taxon>Paenibacillaceae</taxon>
        <taxon>Paenibacillus</taxon>
    </lineage>
</organism>
<dbReference type="GO" id="GO:0008081">
    <property type="term" value="F:phosphoric diester hydrolase activity"/>
    <property type="evidence" value="ECO:0007669"/>
    <property type="project" value="InterPro"/>
</dbReference>
<accession>A0A1T2XMS2</accession>
<dbReference type="SUPFAM" id="SSF51695">
    <property type="entry name" value="PLC-like phosphodiesterases"/>
    <property type="match status" value="1"/>
</dbReference>
<evidence type="ECO:0000313" key="2">
    <source>
        <dbReference type="EMBL" id="OPA81105.1"/>
    </source>
</evidence>
<dbReference type="EMBL" id="MSZX01000001">
    <property type="protein sequence ID" value="OPA81105.1"/>
    <property type="molecule type" value="Genomic_DNA"/>
</dbReference>
<evidence type="ECO:0000313" key="3">
    <source>
        <dbReference type="Proteomes" id="UP000190188"/>
    </source>
</evidence>
<proteinExistence type="predicted"/>